<evidence type="ECO:0000259" key="8">
    <source>
        <dbReference type="Pfam" id="PF16188"/>
    </source>
</evidence>
<dbReference type="Gene3D" id="3.40.350.10">
    <property type="entry name" value="Creatinase/prolidase N-terminal domain"/>
    <property type="match status" value="2"/>
</dbReference>
<dbReference type="InterPro" id="IPR032416">
    <property type="entry name" value="Peptidase_M24_C"/>
</dbReference>
<keyword evidence="2" id="KW-0479">Metal-binding</keyword>
<evidence type="ECO:0000259" key="7">
    <source>
        <dbReference type="Pfam" id="PF01321"/>
    </source>
</evidence>
<dbReference type="PANTHER" id="PTHR43763">
    <property type="entry name" value="XAA-PRO AMINOPEPTIDASE 1"/>
    <property type="match status" value="1"/>
</dbReference>
<dbReference type="GO" id="GO:0046872">
    <property type="term" value="F:metal ion binding"/>
    <property type="evidence" value="ECO:0007669"/>
    <property type="project" value="UniProtKB-KW"/>
</dbReference>
<protein>
    <submittedName>
        <fullName evidence="10">Xaa-Pro aminopeptidase 1-like isoform X1</fullName>
    </submittedName>
</protein>
<dbReference type="OrthoDB" id="9995434at2759"/>
<dbReference type="InterPro" id="IPR036005">
    <property type="entry name" value="Creatinase/aminopeptidase-like"/>
</dbReference>
<evidence type="ECO:0000313" key="9">
    <source>
        <dbReference type="Proteomes" id="UP000694844"/>
    </source>
</evidence>
<evidence type="ECO:0000313" key="10">
    <source>
        <dbReference type="RefSeq" id="XP_022293537.1"/>
    </source>
</evidence>
<dbReference type="PANTHER" id="PTHR43763:SF18">
    <property type="entry name" value="XAA-PRO AMINOPEPTIDASE 1"/>
    <property type="match status" value="1"/>
</dbReference>
<dbReference type="SUPFAM" id="SSF53092">
    <property type="entry name" value="Creatinase/prolidase N-terminal domain"/>
    <property type="match status" value="1"/>
</dbReference>
<feature type="region of interest" description="Disordered" evidence="4">
    <location>
        <begin position="35"/>
        <end position="67"/>
    </location>
</feature>
<dbReference type="InterPro" id="IPR000587">
    <property type="entry name" value="Creatinase_N"/>
</dbReference>
<dbReference type="Gene3D" id="3.90.230.10">
    <property type="entry name" value="Creatinase/methionine aminopeptidase superfamily"/>
    <property type="match status" value="1"/>
</dbReference>
<name>A0A8B8APU8_CRAVI</name>
<feature type="domain" description="Creatinase N-terminal" evidence="7">
    <location>
        <begin position="73"/>
        <end position="179"/>
    </location>
</feature>
<dbReference type="InterPro" id="IPR029149">
    <property type="entry name" value="Creatin/AminoP/Spt16_N"/>
</dbReference>
<dbReference type="InterPro" id="IPR033740">
    <property type="entry name" value="Pept_M24B"/>
</dbReference>
<feature type="signal peptide" evidence="5">
    <location>
        <begin position="1"/>
        <end position="21"/>
    </location>
</feature>
<dbReference type="FunFam" id="3.40.350.10:FF:000003">
    <property type="entry name" value="Xaa-pro aminopeptidase P"/>
    <property type="match status" value="1"/>
</dbReference>
<feature type="chain" id="PRO_5034412440" evidence="5">
    <location>
        <begin position="22"/>
        <end position="729"/>
    </location>
</feature>
<feature type="compositionally biased region" description="Polar residues" evidence="4">
    <location>
        <begin position="37"/>
        <end position="53"/>
    </location>
</feature>
<evidence type="ECO:0000256" key="3">
    <source>
        <dbReference type="ARBA" id="ARBA00022801"/>
    </source>
</evidence>
<dbReference type="InterPro" id="IPR000994">
    <property type="entry name" value="Pept_M24"/>
</dbReference>
<dbReference type="Pfam" id="PF01321">
    <property type="entry name" value="Creatinase_N"/>
    <property type="match status" value="1"/>
</dbReference>
<keyword evidence="5" id="KW-0732">Signal</keyword>
<dbReference type="Pfam" id="PF16188">
    <property type="entry name" value="Peptidase_M24_C"/>
    <property type="match status" value="1"/>
</dbReference>
<feature type="domain" description="Peptidase M24" evidence="6">
    <location>
        <begin position="405"/>
        <end position="627"/>
    </location>
</feature>
<dbReference type="Pfam" id="PF16189">
    <property type="entry name" value="Creatinase_N_2"/>
    <property type="match status" value="1"/>
</dbReference>
<evidence type="ECO:0000256" key="1">
    <source>
        <dbReference type="ARBA" id="ARBA00008766"/>
    </source>
</evidence>
<keyword evidence="3" id="KW-0378">Hydrolase</keyword>
<accession>A0A8B8APU8</accession>
<dbReference type="GO" id="GO:0070006">
    <property type="term" value="F:metalloaminopeptidase activity"/>
    <property type="evidence" value="ECO:0007669"/>
    <property type="project" value="InterPro"/>
</dbReference>
<dbReference type="KEGG" id="cvn:111104086"/>
<evidence type="ECO:0000259" key="6">
    <source>
        <dbReference type="Pfam" id="PF00557"/>
    </source>
</evidence>
<dbReference type="FunFam" id="3.90.230.10:FF:000009">
    <property type="entry name" value="xaa-Pro aminopeptidase 2"/>
    <property type="match status" value="1"/>
</dbReference>
<dbReference type="Pfam" id="PF00557">
    <property type="entry name" value="Peptidase_M24"/>
    <property type="match status" value="1"/>
</dbReference>
<dbReference type="AlphaFoldDB" id="A0A8B8APU8"/>
<gene>
    <name evidence="10" type="primary">LOC111104086</name>
</gene>
<evidence type="ECO:0000256" key="2">
    <source>
        <dbReference type="ARBA" id="ARBA00022723"/>
    </source>
</evidence>
<keyword evidence="9" id="KW-1185">Reference proteome</keyword>
<evidence type="ECO:0000256" key="4">
    <source>
        <dbReference type="SAM" id="MobiDB-lite"/>
    </source>
</evidence>
<sequence>MRRAFLFGIFVLEVTFLFTEGVQILQDDAHHYRTKRSISPSRRTEIRNMSPNDRPSCPPGQTVPPTRVNTTVRLEDLRREMTNNGIHAYIIPSEDAHQSEYPSDYDLRREFISGLSGSYGLAVVTSTQAALWTDGRYFLQAEDELDCNWILMKMGETDVPSSTEWLISVLAGITNPKVGAYPFLINSGSWLSYEKALSKENIIMTGTNEDLVGKIWTTGRPQEPDSPINALPLKFAGRSWQDKLADMYKAMTEKEVDAMVVTGLDETAWLLNLRGDDIAYNPFFLSYIIVEKKTNITTLYIRNATSKLTQNPTDTETTQKLHEHLNTREDGNCTGRTGACVKVMEYQQNEVKNQVQSVAGNSEMVLVSFSCNYALFSSIPEQKRLRENTPVALAKAKKNEMERNGMRASHKRDAEALITFMAELERKVKQNVEMTEVSAALDLKKYRMEKLYNRGLSFPSISAVGSNGAIIHYKPSNLTDRRITTSEMYLLDSGGQYLDGTTDVTRTFHFGTPTDYQKECYTRVLMGHVDLARFKFAKTGFGPYGREIDAIARRPLWEVGLQYRHGTGHGIGMFLSVHEGPGRISLSHAPFDSDSPLDDGQFFSDEPGYYEDGQFGIRLENIVMVKEELDLKYKFPNTTFLGFETVTLVPYEPNLIKYELLSQAQMDWINKYHEKVMENIGTTEFQNRNPEAYRWLESRTRKITRTVNFSAVMSPSVLLILVAIISQGL</sequence>
<evidence type="ECO:0000256" key="5">
    <source>
        <dbReference type="SAM" id="SignalP"/>
    </source>
</evidence>
<reference evidence="10" key="1">
    <citation type="submission" date="2025-08" db="UniProtKB">
        <authorList>
            <consortium name="RefSeq"/>
        </authorList>
    </citation>
    <scope>IDENTIFICATION</scope>
    <source>
        <tissue evidence="10">Whole sample</tissue>
    </source>
</reference>
<feature type="domain" description="Peptidase M24 C-terminal" evidence="8">
    <location>
        <begin position="640"/>
        <end position="703"/>
    </location>
</feature>
<dbReference type="CDD" id="cd01085">
    <property type="entry name" value="APP"/>
    <property type="match status" value="1"/>
</dbReference>
<dbReference type="Proteomes" id="UP000694844">
    <property type="component" value="Chromosome 7"/>
</dbReference>
<dbReference type="SUPFAM" id="SSF55920">
    <property type="entry name" value="Creatinase/aminopeptidase"/>
    <property type="match status" value="1"/>
</dbReference>
<dbReference type="RefSeq" id="XP_022293537.1">
    <property type="nucleotide sequence ID" value="XM_022437829.1"/>
</dbReference>
<dbReference type="GeneID" id="111104086"/>
<dbReference type="InterPro" id="IPR050422">
    <property type="entry name" value="X-Pro_aminopeptidase_P"/>
</dbReference>
<organism evidence="9 10">
    <name type="scientific">Crassostrea virginica</name>
    <name type="common">Eastern oyster</name>
    <dbReference type="NCBI Taxonomy" id="6565"/>
    <lineage>
        <taxon>Eukaryota</taxon>
        <taxon>Metazoa</taxon>
        <taxon>Spiralia</taxon>
        <taxon>Lophotrochozoa</taxon>
        <taxon>Mollusca</taxon>
        <taxon>Bivalvia</taxon>
        <taxon>Autobranchia</taxon>
        <taxon>Pteriomorphia</taxon>
        <taxon>Ostreida</taxon>
        <taxon>Ostreoidea</taxon>
        <taxon>Ostreidae</taxon>
        <taxon>Crassostrea</taxon>
    </lineage>
</organism>
<comment type="similarity">
    <text evidence="1">Belongs to the peptidase M24B family.</text>
</comment>
<proteinExistence type="inferred from homology"/>